<evidence type="ECO:0000313" key="2">
    <source>
        <dbReference type="Proteomes" id="UP000199707"/>
    </source>
</evidence>
<proteinExistence type="predicted"/>
<dbReference type="EMBL" id="FMUB01000016">
    <property type="protein sequence ID" value="SCX32923.1"/>
    <property type="molecule type" value="Genomic_DNA"/>
</dbReference>
<organism evidence="1 2">
    <name type="scientific">Mycolicibacterium fluoranthenivorans</name>
    <dbReference type="NCBI Taxonomy" id="258505"/>
    <lineage>
        <taxon>Bacteria</taxon>
        <taxon>Bacillati</taxon>
        <taxon>Actinomycetota</taxon>
        <taxon>Actinomycetes</taxon>
        <taxon>Mycobacteriales</taxon>
        <taxon>Mycobacteriaceae</taxon>
        <taxon>Mycolicibacterium</taxon>
    </lineage>
</organism>
<evidence type="ECO:0000313" key="1">
    <source>
        <dbReference type="EMBL" id="SCX32923.1"/>
    </source>
</evidence>
<accession>A0A1G4X138</accession>
<reference evidence="2" key="1">
    <citation type="submission" date="2016-10" db="EMBL/GenBank/DDBJ databases">
        <authorList>
            <person name="Varghese N."/>
            <person name="Submissions S."/>
        </authorList>
    </citation>
    <scope>NUCLEOTIDE SEQUENCE [LARGE SCALE GENOMIC DNA]</scope>
    <source>
        <strain evidence="2">UNC267MFSha1.1M11</strain>
    </source>
</reference>
<dbReference type="RefSeq" id="WP_090363926.1">
    <property type="nucleotide sequence ID" value="NZ_FMUB01000016.1"/>
</dbReference>
<name>A0A1G4X138_9MYCO</name>
<dbReference type="AlphaFoldDB" id="A0A1G4X138"/>
<dbReference type="Proteomes" id="UP000199707">
    <property type="component" value="Unassembled WGS sequence"/>
</dbReference>
<sequence length="262" mass="27543">MNGNLVNIAAGAQTQSLHPYQAGYVPPDQGDAAGPSVPLRRGSWTTDSGDPATDADGFIRSAELAFRQRLSELDPASYSARGLQDRIAAFADGPEMRLMDAAQQAVEDAADAADAKVDDVRNGLSSNGDTAAELRATRYWNRTARLLDSVTDTGSLAARAQALVTAAAPEELGTLTQELGPYLESRGAQSDWVEAQLAQAAPQLGEALAAQSLAHKAQAVTANNANKLRNEVARTETPNGYGSGQPNALRDGLRFVLLSGIR</sequence>
<protein>
    <submittedName>
        <fullName evidence="1">Uncharacterized protein</fullName>
    </submittedName>
</protein>
<gene>
    <name evidence="1" type="ORF">SAMN02799620_05744</name>
</gene>